<dbReference type="SMART" id="SM01232">
    <property type="entry name" value="H2TH"/>
    <property type="match status" value="1"/>
</dbReference>
<dbReference type="Pfam" id="PF06831">
    <property type="entry name" value="H2TH"/>
    <property type="match status" value="1"/>
</dbReference>
<dbReference type="SMART" id="SM00898">
    <property type="entry name" value="Fapy_DNA_glyco"/>
    <property type="match status" value="1"/>
</dbReference>
<dbReference type="GO" id="GO:0140078">
    <property type="term" value="F:class I DNA-(apurinic or apyrimidinic site) endonuclease activity"/>
    <property type="evidence" value="ECO:0007669"/>
    <property type="project" value="UniProtKB-EC"/>
</dbReference>
<comment type="catalytic activity">
    <reaction evidence="14 15">
        <text>2'-deoxyribonucleotide-(2'-deoxyribose 5'-phosphate)-2'-deoxyribonucleotide-DNA = a 3'-end 2'-deoxyribonucleotide-(2,3-dehydro-2,3-deoxyribose 5'-phosphate)-DNA + a 5'-end 5'-phospho-2'-deoxyribonucleoside-DNA + H(+)</text>
        <dbReference type="Rhea" id="RHEA:66592"/>
        <dbReference type="Rhea" id="RHEA-COMP:13180"/>
        <dbReference type="Rhea" id="RHEA-COMP:16897"/>
        <dbReference type="Rhea" id="RHEA-COMP:17067"/>
        <dbReference type="ChEBI" id="CHEBI:15378"/>
        <dbReference type="ChEBI" id="CHEBI:136412"/>
        <dbReference type="ChEBI" id="CHEBI:157695"/>
        <dbReference type="ChEBI" id="CHEBI:167181"/>
        <dbReference type="EC" id="4.2.99.18"/>
    </reaction>
</comment>
<dbReference type="EC" id="3.2.2.23" evidence="15"/>
<dbReference type="EC" id="4.2.99.18" evidence="15"/>
<dbReference type="NCBIfam" id="TIGR00577">
    <property type="entry name" value="fpg"/>
    <property type="match status" value="1"/>
</dbReference>
<keyword evidence="4 15" id="KW-0479">Metal-binding</keyword>
<keyword evidence="10 15" id="KW-0234">DNA repair</keyword>
<keyword evidence="7 15" id="KW-0378">Hydrolase</keyword>
<keyword evidence="13 15" id="KW-0326">Glycosidase</keyword>
<evidence type="ECO:0000256" key="12">
    <source>
        <dbReference type="ARBA" id="ARBA00023268"/>
    </source>
</evidence>
<keyword evidence="5 15" id="KW-0227">DNA damage</keyword>
<name>A0A1V5M8W7_UNCT6</name>
<evidence type="ECO:0000256" key="14">
    <source>
        <dbReference type="ARBA" id="ARBA00044632"/>
    </source>
</evidence>
<proteinExistence type="inferred from homology"/>
<dbReference type="InterPro" id="IPR000214">
    <property type="entry name" value="Znf_DNA_glyclase/AP_lyase"/>
</dbReference>
<dbReference type="PANTHER" id="PTHR22993:SF9">
    <property type="entry name" value="FORMAMIDOPYRIMIDINE-DNA GLYCOSYLASE"/>
    <property type="match status" value="1"/>
</dbReference>
<evidence type="ECO:0000256" key="9">
    <source>
        <dbReference type="ARBA" id="ARBA00023125"/>
    </source>
</evidence>
<evidence type="ECO:0000259" key="17">
    <source>
        <dbReference type="PROSITE" id="PS51068"/>
    </source>
</evidence>
<feature type="domain" description="FPG-type" evidence="16">
    <location>
        <begin position="241"/>
        <end position="275"/>
    </location>
</feature>
<evidence type="ECO:0000256" key="3">
    <source>
        <dbReference type="ARBA" id="ARBA00011245"/>
    </source>
</evidence>
<dbReference type="InterPro" id="IPR015886">
    <property type="entry name" value="H2TH_FPG"/>
</dbReference>
<dbReference type="SUPFAM" id="SSF46946">
    <property type="entry name" value="S13-like H2TH domain"/>
    <property type="match status" value="1"/>
</dbReference>
<evidence type="ECO:0000256" key="13">
    <source>
        <dbReference type="ARBA" id="ARBA00023295"/>
    </source>
</evidence>
<evidence type="ECO:0000259" key="16">
    <source>
        <dbReference type="PROSITE" id="PS51066"/>
    </source>
</evidence>
<evidence type="ECO:0000256" key="5">
    <source>
        <dbReference type="ARBA" id="ARBA00022763"/>
    </source>
</evidence>
<dbReference type="InterPro" id="IPR020629">
    <property type="entry name" value="FPG_Glyclase"/>
</dbReference>
<comment type="caution">
    <text evidence="18">The sequence shown here is derived from an EMBL/GenBank/DDBJ whole genome shotgun (WGS) entry which is preliminary data.</text>
</comment>
<feature type="binding site" evidence="15">
    <location>
        <position position="117"/>
    </location>
    <ligand>
        <name>DNA</name>
        <dbReference type="ChEBI" id="CHEBI:16991"/>
    </ligand>
</feature>
<dbReference type="HAMAP" id="MF_00103">
    <property type="entry name" value="Fapy_DNA_glycosyl"/>
    <property type="match status" value="1"/>
</dbReference>
<evidence type="ECO:0000256" key="7">
    <source>
        <dbReference type="ARBA" id="ARBA00022801"/>
    </source>
</evidence>
<dbReference type="InterPro" id="IPR015887">
    <property type="entry name" value="DNA_glyclase_Znf_dom_DNA_BS"/>
</dbReference>
<keyword evidence="8 15" id="KW-0862">Zinc</keyword>
<gene>
    <name evidence="15 18" type="primary">mutM</name>
    <name evidence="15" type="synonym">fpg</name>
    <name evidence="18" type="ORF">BWY73_01460</name>
</gene>
<evidence type="ECO:0000256" key="1">
    <source>
        <dbReference type="ARBA" id="ARBA00001668"/>
    </source>
</evidence>
<comment type="cofactor">
    <cofactor evidence="15">
        <name>Zn(2+)</name>
        <dbReference type="ChEBI" id="CHEBI:29105"/>
    </cofactor>
    <text evidence="15">Binds 1 zinc ion per subunit.</text>
</comment>
<dbReference type="PANTHER" id="PTHR22993">
    <property type="entry name" value="FORMAMIDOPYRIMIDINE-DNA GLYCOSYLASE"/>
    <property type="match status" value="1"/>
</dbReference>
<comment type="caution">
    <text evidence="15">Lacks conserved residue(s) required for the propagation of feature annotation.</text>
</comment>
<feature type="active site" description="Proton donor" evidence="15">
    <location>
        <position position="3"/>
    </location>
</feature>
<dbReference type="Proteomes" id="UP000485484">
    <property type="component" value="Unassembled WGS sequence"/>
</dbReference>
<keyword evidence="6 15" id="KW-0863">Zinc-finger</keyword>
<dbReference type="PROSITE" id="PS51066">
    <property type="entry name" value="ZF_FPG_2"/>
    <property type="match status" value="1"/>
</dbReference>
<feature type="binding site" evidence="15">
    <location>
        <position position="156"/>
    </location>
    <ligand>
        <name>DNA</name>
        <dbReference type="ChEBI" id="CHEBI:16991"/>
    </ligand>
</feature>
<evidence type="ECO:0000256" key="8">
    <source>
        <dbReference type="ARBA" id="ARBA00022833"/>
    </source>
</evidence>
<dbReference type="SUPFAM" id="SSF81624">
    <property type="entry name" value="N-terminal domain of MutM-like DNA repair proteins"/>
    <property type="match status" value="1"/>
</dbReference>
<dbReference type="CDD" id="cd08966">
    <property type="entry name" value="EcFpg-like_N"/>
    <property type="match status" value="1"/>
</dbReference>
<comment type="function">
    <text evidence="15">Involved in base excision repair of DNA damaged by oxidation or by mutagenic agents. Acts as DNA glycosylase that recognizes and removes damaged bases. Has a preference for oxidized purines, such as 7,8-dihydro-8-oxoguanine (8-oxoG). Has AP (apurinic/apyrimidinic) lyase activity and introduces nicks in the DNA strand. Cleaves the DNA backbone by beta-delta elimination to generate a single-strand break at the site of the removed base with both 3'- and 5'-phosphates.</text>
</comment>
<keyword evidence="9 15" id="KW-0238">DNA-binding</keyword>
<protein>
    <recommendedName>
        <fullName evidence="15">Formamidopyrimidine-DNA glycosylase</fullName>
        <shortName evidence="15">Fapy-DNA glycosylase</shortName>
        <ecNumber evidence="15">3.2.2.23</ecNumber>
    </recommendedName>
    <alternativeName>
        <fullName evidence="15">DNA-(apurinic or apyrimidinic site) lyase MutM</fullName>
        <shortName evidence="15">AP lyase MutM</shortName>
        <ecNumber evidence="15">4.2.99.18</ecNumber>
    </alternativeName>
</protein>
<dbReference type="InterPro" id="IPR010979">
    <property type="entry name" value="Ribosomal_uS13-like_H2TH"/>
</dbReference>
<dbReference type="GO" id="GO:0006284">
    <property type="term" value="P:base-excision repair"/>
    <property type="evidence" value="ECO:0007669"/>
    <property type="project" value="InterPro"/>
</dbReference>
<reference evidence="18" key="1">
    <citation type="submission" date="2017-02" db="EMBL/GenBank/DDBJ databases">
        <title>Delving into the versatile metabolic prowess of the omnipresent phylum Bacteroidetes.</title>
        <authorList>
            <person name="Nobu M.K."/>
            <person name="Mei R."/>
            <person name="Narihiro T."/>
            <person name="Kuroda K."/>
            <person name="Liu W.-T."/>
        </authorList>
    </citation>
    <scope>NUCLEOTIDE SEQUENCE</scope>
    <source>
        <strain evidence="18">ADurb.Bin417</strain>
    </source>
</reference>
<organism evidence="18">
    <name type="scientific">candidate division TA06 bacterium ADurb.Bin417</name>
    <dbReference type="NCBI Taxonomy" id="1852828"/>
    <lineage>
        <taxon>Bacteria</taxon>
        <taxon>Bacteria division TA06</taxon>
    </lineage>
</organism>
<feature type="active site" description="Schiff-base intermediate with DNA" evidence="15">
    <location>
        <position position="2"/>
    </location>
</feature>
<evidence type="ECO:0000256" key="15">
    <source>
        <dbReference type="HAMAP-Rule" id="MF_00103"/>
    </source>
</evidence>
<dbReference type="PROSITE" id="PS51068">
    <property type="entry name" value="FPG_CAT"/>
    <property type="match status" value="1"/>
</dbReference>
<keyword evidence="12 15" id="KW-0511">Multifunctional enzyme</keyword>
<evidence type="ECO:0000256" key="2">
    <source>
        <dbReference type="ARBA" id="ARBA00009409"/>
    </source>
</evidence>
<dbReference type="InterPro" id="IPR012319">
    <property type="entry name" value="FPG_cat"/>
</dbReference>
<dbReference type="GO" id="GO:0034039">
    <property type="term" value="F:8-oxo-7,8-dihydroguanine DNA N-glycosylase activity"/>
    <property type="evidence" value="ECO:0007669"/>
    <property type="project" value="TreeGrafter"/>
</dbReference>
<dbReference type="InterPro" id="IPR035937">
    <property type="entry name" value="FPG_N"/>
</dbReference>
<dbReference type="EMBL" id="MWAK01000342">
    <property type="protein sequence ID" value="OPZ89668.1"/>
    <property type="molecule type" value="Genomic_DNA"/>
</dbReference>
<evidence type="ECO:0000313" key="18">
    <source>
        <dbReference type="EMBL" id="OPZ89668.1"/>
    </source>
</evidence>
<dbReference type="AlphaFoldDB" id="A0A1V5M8W7"/>
<evidence type="ECO:0000256" key="11">
    <source>
        <dbReference type="ARBA" id="ARBA00023239"/>
    </source>
</evidence>
<accession>A0A1V5M8W7</accession>
<evidence type="ECO:0000256" key="10">
    <source>
        <dbReference type="ARBA" id="ARBA00023204"/>
    </source>
</evidence>
<dbReference type="NCBIfam" id="NF002211">
    <property type="entry name" value="PRK01103.1"/>
    <property type="match status" value="1"/>
</dbReference>
<feature type="active site" description="Proton donor; for delta-elimination activity" evidence="15">
    <location>
        <position position="265"/>
    </location>
</feature>
<dbReference type="FunFam" id="1.10.8.50:FF:000003">
    <property type="entry name" value="Formamidopyrimidine-DNA glycosylase"/>
    <property type="match status" value="1"/>
</dbReference>
<comment type="subunit">
    <text evidence="3 15">Monomer.</text>
</comment>
<feature type="domain" description="Formamidopyrimidine-DNA glycosylase catalytic" evidence="17">
    <location>
        <begin position="2"/>
        <end position="120"/>
    </location>
</feature>
<dbReference type="Gene3D" id="3.20.190.10">
    <property type="entry name" value="MutM-like, N-terminal"/>
    <property type="match status" value="1"/>
</dbReference>
<dbReference type="PROSITE" id="PS01242">
    <property type="entry name" value="ZF_FPG_1"/>
    <property type="match status" value="1"/>
</dbReference>
<comment type="catalytic activity">
    <reaction evidence="1 15">
        <text>Hydrolysis of DNA containing ring-opened 7-methylguanine residues, releasing 2,6-diamino-4-hydroxy-5-(N-methyl)formamidopyrimidine.</text>
        <dbReference type="EC" id="3.2.2.23"/>
    </reaction>
</comment>
<sequence>MPELPEVETIRRGLAGPITGRTIKRIRIVDPRVVKAPGPAEFVRLVTGRRIVGLRRRGKYLCLDLEPAGHLLVHLKMSGRLLHRRLSKKAGARVPTGLGHLLLFLDDGFLLYYHDTRRFGGFHYRTDDPFPALALGPEPLDPDFSPARWRRILVGRQARIKSLLLDQQAVAGLGNIYAAEALFRAGIRPDRPAGSLSGAEAGRLYRSMRAVLKEALAAGGTSIQDYRQADGRSGLFQVSLRVYGRRGEACPCCGVPIKACREGSRTTYFCPGCQH</sequence>
<dbReference type="SUPFAM" id="SSF57716">
    <property type="entry name" value="Glucocorticoid receptor-like (DNA-binding domain)"/>
    <property type="match status" value="1"/>
</dbReference>
<evidence type="ECO:0000256" key="4">
    <source>
        <dbReference type="ARBA" id="ARBA00022723"/>
    </source>
</evidence>
<dbReference type="GO" id="GO:0008270">
    <property type="term" value="F:zinc ion binding"/>
    <property type="evidence" value="ECO:0007669"/>
    <property type="project" value="UniProtKB-UniRule"/>
</dbReference>
<dbReference type="Gene3D" id="1.10.8.50">
    <property type="match status" value="1"/>
</dbReference>
<dbReference type="Pfam" id="PF01149">
    <property type="entry name" value="Fapy_DNA_glyco"/>
    <property type="match status" value="1"/>
</dbReference>
<evidence type="ECO:0000256" key="6">
    <source>
        <dbReference type="ARBA" id="ARBA00022771"/>
    </source>
</evidence>
<comment type="similarity">
    <text evidence="2 15">Belongs to the FPG family.</text>
</comment>
<feature type="active site" description="Proton donor; for beta-elimination activity" evidence="15">
    <location>
        <position position="59"/>
    </location>
</feature>
<dbReference type="GO" id="GO:0003684">
    <property type="term" value="F:damaged DNA binding"/>
    <property type="evidence" value="ECO:0007669"/>
    <property type="project" value="InterPro"/>
</dbReference>
<keyword evidence="11 15" id="KW-0456">Lyase</keyword>